<accession>A0A1R0GMU4</accession>
<proteinExistence type="predicted"/>
<reference evidence="1 2" key="1">
    <citation type="journal article" date="2016" name="Mol. Biol. Evol.">
        <title>Genome-Wide Survey of Gut Fungi (Harpellales) Reveals the First Horizontally Transferred Ubiquitin Gene from a Mosquito Host.</title>
        <authorList>
            <person name="Wang Y."/>
            <person name="White M.M."/>
            <person name="Kvist S."/>
            <person name="Moncalvo J.M."/>
        </authorList>
    </citation>
    <scope>NUCLEOTIDE SEQUENCE [LARGE SCALE GENOMIC DNA]</scope>
    <source>
        <strain evidence="1 2">ALG-7-W6</strain>
    </source>
</reference>
<dbReference type="Proteomes" id="UP000187455">
    <property type="component" value="Unassembled WGS sequence"/>
</dbReference>
<dbReference type="EMBL" id="LSSL01006956">
    <property type="protein sequence ID" value="OLY78215.1"/>
    <property type="molecule type" value="Genomic_DNA"/>
</dbReference>
<organism evidence="1 2">
    <name type="scientific">Smittium mucronatum</name>
    <dbReference type="NCBI Taxonomy" id="133383"/>
    <lineage>
        <taxon>Eukaryota</taxon>
        <taxon>Fungi</taxon>
        <taxon>Fungi incertae sedis</taxon>
        <taxon>Zoopagomycota</taxon>
        <taxon>Kickxellomycotina</taxon>
        <taxon>Harpellomycetes</taxon>
        <taxon>Harpellales</taxon>
        <taxon>Legeriomycetaceae</taxon>
        <taxon>Smittium</taxon>
    </lineage>
</organism>
<gene>
    <name evidence="1" type="ORF">AYI68_g7735</name>
</gene>
<evidence type="ECO:0000313" key="2">
    <source>
        <dbReference type="Proteomes" id="UP000187455"/>
    </source>
</evidence>
<dbReference type="AlphaFoldDB" id="A0A1R0GMU4"/>
<name>A0A1R0GMU4_9FUNG</name>
<sequence>MWAPPWKVVSLFRNLSANIIELSVLTTVSHFPIMASNGVEIFSLMLPRSSLEFGRPPPTSIANFSGGWPLNLNSPRSDGDFSKIEHNIADSIAPKYIKRYIIRIEKRI</sequence>
<protein>
    <submittedName>
        <fullName evidence="1">Uncharacterized protein</fullName>
    </submittedName>
</protein>
<evidence type="ECO:0000313" key="1">
    <source>
        <dbReference type="EMBL" id="OLY78215.1"/>
    </source>
</evidence>
<comment type="caution">
    <text evidence="1">The sequence shown here is derived from an EMBL/GenBank/DDBJ whole genome shotgun (WGS) entry which is preliminary data.</text>
</comment>
<keyword evidence="2" id="KW-1185">Reference proteome</keyword>